<dbReference type="AlphaFoldDB" id="A0A919AT12"/>
<evidence type="ECO:0000256" key="2">
    <source>
        <dbReference type="ARBA" id="ARBA00016013"/>
    </source>
</evidence>
<dbReference type="InterPro" id="IPR005648">
    <property type="entry name" value="FlgD"/>
</dbReference>
<comment type="caution">
    <text evidence="8">The sequence shown here is derived from an EMBL/GenBank/DDBJ whole genome shotgun (WGS) entry which is preliminary data.</text>
</comment>
<feature type="region of interest" description="Disordered" evidence="6">
    <location>
        <begin position="230"/>
        <end position="253"/>
    </location>
</feature>
<evidence type="ECO:0000313" key="9">
    <source>
        <dbReference type="Proteomes" id="UP000630923"/>
    </source>
</evidence>
<keyword evidence="8" id="KW-0969">Cilium</keyword>
<dbReference type="Pfam" id="PF03963">
    <property type="entry name" value="FlgD"/>
    <property type="match status" value="1"/>
</dbReference>
<name>A0A919AT12_9PROT</name>
<dbReference type="Proteomes" id="UP000630923">
    <property type="component" value="Unassembled WGS sequence"/>
</dbReference>
<evidence type="ECO:0000256" key="5">
    <source>
        <dbReference type="RuleBase" id="RU362076"/>
    </source>
</evidence>
<protein>
    <recommendedName>
        <fullName evidence="2 5">Basal-body rod modification protein FlgD</fullName>
    </recommendedName>
</protein>
<keyword evidence="8" id="KW-0966">Cell projection</keyword>
<comment type="similarity">
    <text evidence="1 5">Belongs to the FlgD family.</text>
</comment>
<evidence type="ECO:0000259" key="7">
    <source>
        <dbReference type="Pfam" id="PF13860"/>
    </source>
</evidence>
<evidence type="ECO:0000313" key="8">
    <source>
        <dbReference type="EMBL" id="GHF22638.1"/>
    </source>
</evidence>
<dbReference type="Pfam" id="PF13860">
    <property type="entry name" value="FlgD_ig"/>
    <property type="match status" value="1"/>
</dbReference>
<gene>
    <name evidence="8" type="primary">flgD</name>
    <name evidence="8" type="ORF">GCM10017044_16240</name>
</gene>
<proteinExistence type="inferred from homology"/>
<feature type="domain" description="FlgD/Vpr Ig-like" evidence="7">
    <location>
        <begin position="99"/>
        <end position="173"/>
    </location>
</feature>
<keyword evidence="8" id="KW-0282">Flagellum</keyword>
<organism evidence="8 9">
    <name type="scientific">Kordiimonas sediminis</name>
    <dbReference type="NCBI Taxonomy" id="1735581"/>
    <lineage>
        <taxon>Bacteria</taxon>
        <taxon>Pseudomonadati</taxon>
        <taxon>Pseudomonadota</taxon>
        <taxon>Alphaproteobacteria</taxon>
        <taxon>Kordiimonadales</taxon>
        <taxon>Kordiimonadaceae</taxon>
        <taxon>Kordiimonas</taxon>
    </lineage>
</organism>
<reference evidence="8" key="1">
    <citation type="journal article" date="2014" name="Int. J. Syst. Evol. Microbiol.">
        <title>Complete genome sequence of Corynebacterium casei LMG S-19264T (=DSM 44701T), isolated from a smear-ripened cheese.</title>
        <authorList>
            <consortium name="US DOE Joint Genome Institute (JGI-PGF)"/>
            <person name="Walter F."/>
            <person name="Albersmeier A."/>
            <person name="Kalinowski J."/>
            <person name="Ruckert C."/>
        </authorList>
    </citation>
    <scope>NUCLEOTIDE SEQUENCE</scope>
    <source>
        <strain evidence="8">KCTC 42590</strain>
    </source>
</reference>
<evidence type="ECO:0000256" key="4">
    <source>
        <dbReference type="ARBA" id="ARBA00024746"/>
    </source>
</evidence>
<dbReference type="Gene3D" id="2.60.40.4070">
    <property type="match status" value="1"/>
</dbReference>
<dbReference type="EMBL" id="BNCI01000002">
    <property type="protein sequence ID" value="GHF22638.1"/>
    <property type="molecule type" value="Genomic_DNA"/>
</dbReference>
<accession>A0A919AT12</accession>
<evidence type="ECO:0000256" key="1">
    <source>
        <dbReference type="ARBA" id="ARBA00010577"/>
    </source>
</evidence>
<keyword evidence="9" id="KW-1185">Reference proteome</keyword>
<sequence>MDISGITSAGQSKAGNSAQTLAGNFDTFLTLLTSQLQNQDPMDPMKSNEFTQQLVQFAGVEQQIQQNQNLESISKLLAQQHVTNVSNYLGHKAVIPADRIETDGKGGTWEYDLPLAADDVKLEILDSDGNVVYEGFGSGKYGTNTFNWDGTNSNTGEKVESGQYSLKVTASTTDDQNKEVPIYADVFVHGTIEELRLIGTEPVFKVGGHEVTQAGIVRLISSGLGVTDAAPADTANTETDPVEDLVNEDPANN</sequence>
<evidence type="ECO:0000256" key="3">
    <source>
        <dbReference type="ARBA" id="ARBA00022795"/>
    </source>
</evidence>
<dbReference type="GO" id="GO:0044781">
    <property type="term" value="P:bacterial-type flagellum organization"/>
    <property type="evidence" value="ECO:0007669"/>
    <property type="project" value="UniProtKB-UniRule"/>
</dbReference>
<keyword evidence="3 5" id="KW-1005">Bacterial flagellum biogenesis</keyword>
<comment type="function">
    <text evidence="4 5">Required for flagellar hook formation. May act as a scaffolding protein.</text>
</comment>
<evidence type="ECO:0000256" key="6">
    <source>
        <dbReference type="SAM" id="MobiDB-lite"/>
    </source>
</evidence>
<dbReference type="InterPro" id="IPR025965">
    <property type="entry name" value="FlgD/Vpr_Ig-like"/>
</dbReference>
<reference evidence="8" key="2">
    <citation type="submission" date="2020-09" db="EMBL/GenBank/DDBJ databases">
        <authorList>
            <person name="Sun Q."/>
            <person name="Kim S."/>
        </authorList>
    </citation>
    <scope>NUCLEOTIDE SEQUENCE</scope>
    <source>
        <strain evidence="8">KCTC 42590</strain>
    </source>
</reference>
<dbReference type="RefSeq" id="WP_191251807.1">
    <property type="nucleotide sequence ID" value="NZ_BNCI01000002.1"/>
</dbReference>